<dbReference type="PANTHER" id="PTHR22550">
    <property type="entry name" value="SPORE GERMINATION PROTEIN"/>
    <property type="match status" value="1"/>
</dbReference>
<dbReference type="InterPro" id="IPR050768">
    <property type="entry name" value="UPF0353/GerABKA_families"/>
</dbReference>
<comment type="similarity">
    <text evidence="1">Belongs to the GerABKA family.</text>
</comment>
<evidence type="ECO:0000256" key="2">
    <source>
        <dbReference type="ARBA" id="ARBA00023136"/>
    </source>
</evidence>
<protein>
    <submittedName>
        <fullName evidence="4">Spore germination protein KA/spore germination protein</fullName>
    </submittedName>
</protein>
<evidence type="ECO:0000313" key="4">
    <source>
        <dbReference type="EMBL" id="REE77686.1"/>
    </source>
</evidence>
<comment type="caution">
    <text evidence="4">The sequence shown here is derived from an EMBL/GenBank/DDBJ whole genome shotgun (WGS) entry which is preliminary data.</text>
</comment>
<reference evidence="4 5" key="1">
    <citation type="submission" date="2018-08" db="EMBL/GenBank/DDBJ databases">
        <title>Genomic Encyclopedia of Type Strains, Phase III (KMG-III): the genomes of soil and plant-associated and newly described type strains.</title>
        <authorList>
            <person name="Whitman W."/>
        </authorList>
    </citation>
    <scope>NUCLEOTIDE SEQUENCE [LARGE SCALE GENOMIC DNA]</scope>
    <source>
        <strain evidence="4 5">CGMCC 1.10966</strain>
    </source>
</reference>
<dbReference type="Proteomes" id="UP000256304">
    <property type="component" value="Unassembled WGS sequence"/>
</dbReference>
<dbReference type="RefSeq" id="WP_116190873.1">
    <property type="nucleotide sequence ID" value="NZ_QTTN01000027.1"/>
</dbReference>
<evidence type="ECO:0000256" key="1">
    <source>
        <dbReference type="ARBA" id="ARBA00005278"/>
    </source>
</evidence>
<gene>
    <name evidence="4" type="ORF">A8990_1276</name>
</gene>
<keyword evidence="5" id="KW-1185">Reference proteome</keyword>
<dbReference type="InterPro" id="IPR004995">
    <property type="entry name" value="Spore_Ger"/>
</dbReference>
<organism evidence="4 5">
    <name type="scientific">Paenibacillus taihuensis</name>
    <dbReference type="NCBI Taxonomy" id="1156355"/>
    <lineage>
        <taxon>Bacteria</taxon>
        <taxon>Bacillati</taxon>
        <taxon>Bacillota</taxon>
        <taxon>Bacilli</taxon>
        <taxon>Bacillales</taxon>
        <taxon>Paenibacillaceae</taxon>
        <taxon>Paenibacillus</taxon>
    </lineage>
</organism>
<evidence type="ECO:0000313" key="5">
    <source>
        <dbReference type="Proteomes" id="UP000256304"/>
    </source>
</evidence>
<keyword evidence="3" id="KW-1133">Transmembrane helix</keyword>
<accession>A0A3D9RI32</accession>
<dbReference type="GO" id="GO:0016020">
    <property type="term" value="C:membrane"/>
    <property type="evidence" value="ECO:0007669"/>
    <property type="project" value="InterPro"/>
</dbReference>
<sequence length="482" mass="53522">MGNPMAGDHFQYEDAPVSQTLKDNISLLKQLYFLHADDLNIQSLDFNCALAYLKELIDPAIINENVLPAIARQAEGVRDTQKPLMLEGIRYADSMRDISLSILNGDIAFFVEGQSRCQLIPSSKVSKRSLNEPSGEPTLRGSKVGFVEDISTNIALIRQRLKTPRLKLRKIEIGTLTRTSVAFLYIESVADASLVETGWMRLQSLNAIALQAEQQLFEAIQKHDHKYSLFPLLDVTERPDRIVGNLLKGHIAILVDGTPFAIIGPVQLLTLIQSPEDYHFSPYLGSFIRLLRLLAIFISLLLPSLYIALTSFHQEMLPTKLALSIQQGRVSVPFPSIMEAVFMEGAFEILREAGLRLPKMLSSTTSIVGGLIIGEAVVKAGIISPQMVIVVAITALSSFIIPSYNLSVALRLFRFMFIILTGFFGAFGLMWGIMMLSMHLVGLRSLGEPYLDPIAPIRKNGFYDTIIRAPFSWLLSLAKKNS</sequence>
<keyword evidence="3" id="KW-0812">Transmembrane</keyword>
<evidence type="ECO:0000256" key="3">
    <source>
        <dbReference type="SAM" id="Phobius"/>
    </source>
</evidence>
<dbReference type="PIRSF" id="PIRSF005690">
    <property type="entry name" value="GerBA"/>
    <property type="match status" value="1"/>
</dbReference>
<proteinExistence type="inferred from homology"/>
<feature type="transmembrane region" description="Helical" evidence="3">
    <location>
        <begin position="290"/>
        <end position="309"/>
    </location>
</feature>
<dbReference type="AlphaFoldDB" id="A0A3D9RI32"/>
<dbReference type="PANTHER" id="PTHR22550:SF5">
    <property type="entry name" value="LEUCINE ZIPPER PROTEIN 4"/>
    <property type="match status" value="1"/>
</dbReference>
<dbReference type="GO" id="GO:0009847">
    <property type="term" value="P:spore germination"/>
    <property type="evidence" value="ECO:0007669"/>
    <property type="project" value="InterPro"/>
</dbReference>
<dbReference type="Pfam" id="PF03323">
    <property type="entry name" value="GerA"/>
    <property type="match status" value="1"/>
</dbReference>
<name>A0A3D9RI32_9BACL</name>
<dbReference type="EMBL" id="QTTN01000027">
    <property type="protein sequence ID" value="REE77686.1"/>
    <property type="molecule type" value="Genomic_DNA"/>
</dbReference>
<dbReference type="OrthoDB" id="9772630at2"/>
<keyword evidence="2 3" id="KW-0472">Membrane</keyword>
<feature type="transmembrane region" description="Helical" evidence="3">
    <location>
        <begin position="412"/>
        <end position="436"/>
    </location>
</feature>
<feature type="transmembrane region" description="Helical" evidence="3">
    <location>
        <begin position="387"/>
        <end position="406"/>
    </location>
</feature>
<feature type="transmembrane region" description="Helical" evidence="3">
    <location>
        <begin position="360"/>
        <end position="378"/>
    </location>
</feature>